<sequence length="289" mass="32413">MALRRALTKRLLSAATPDSPSPIIIPLHPPALRPSQPSKIHFRRYLFTSPNGFPSFLTLPVGEKLRERFISMSVAGDRKVRLDGLSPPPAPEIEGLRVDATDAKKLLRIGQMEQIRERLRNIPASTIPYDEFARICDGVCGNRELSLEFAKALDESGNVVVLGSVVFLHPDQVAKSIESLISQSIFMPNDPRRNELEILENQKNLIDQKARSMVLGELYCGLGFIILQTLGFMRLTFWELSWDVMEPICFFVTSLHFVLAYAFFLRTSKEPSFEGYISSGGSKLSKKSS</sequence>
<evidence type="ECO:0000256" key="1">
    <source>
        <dbReference type="ARBA" id="ARBA00004141"/>
    </source>
</evidence>
<evidence type="ECO:0000256" key="8">
    <source>
        <dbReference type="ARBA" id="ARBA00023065"/>
    </source>
</evidence>
<dbReference type="Proteomes" id="UP001632038">
    <property type="component" value="Unassembled WGS sequence"/>
</dbReference>
<evidence type="ECO:0000259" key="11">
    <source>
        <dbReference type="Pfam" id="PF04678"/>
    </source>
</evidence>
<evidence type="ECO:0000256" key="2">
    <source>
        <dbReference type="ARBA" id="ARBA00005653"/>
    </source>
</evidence>
<dbReference type="EMBL" id="JAVIJP010000017">
    <property type="protein sequence ID" value="KAL3640810.1"/>
    <property type="molecule type" value="Genomic_DNA"/>
</dbReference>
<dbReference type="InterPro" id="IPR006769">
    <property type="entry name" value="MCU_C"/>
</dbReference>
<evidence type="ECO:0000256" key="7">
    <source>
        <dbReference type="ARBA" id="ARBA00022989"/>
    </source>
</evidence>
<dbReference type="PANTHER" id="PTHR13462:SF17">
    <property type="entry name" value="CALCIUM UNIPORTER PROTEIN 4, MITOCHONDRIAL"/>
    <property type="match status" value="1"/>
</dbReference>
<keyword evidence="5 10" id="KW-0812">Transmembrane</keyword>
<evidence type="ECO:0000256" key="10">
    <source>
        <dbReference type="SAM" id="Phobius"/>
    </source>
</evidence>
<comment type="subcellular location">
    <subcellularLocation>
        <location evidence="1">Membrane</location>
        <topology evidence="1">Multi-pass membrane protein</topology>
    </subcellularLocation>
</comment>
<keyword evidence="7 10" id="KW-1133">Transmembrane helix</keyword>
<feature type="transmembrane region" description="Helical" evidence="10">
    <location>
        <begin position="244"/>
        <end position="264"/>
    </location>
</feature>
<evidence type="ECO:0000256" key="3">
    <source>
        <dbReference type="ARBA" id="ARBA00022448"/>
    </source>
</evidence>
<accession>A0ABD3DIZ0</accession>
<name>A0ABD3DIZ0_9LAMI</name>
<evidence type="ECO:0000256" key="6">
    <source>
        <dbReference type="ARBA" id="ARBA00022837"/>
    </source>
</evidence>
<dbReference type="GO" id="GO:0016020">
    <property type="term" value="C:membrane"/>
    <property type="evidence" value="ECO:0007669"/>
    <property type="project" value="UniProtKB-SubCell"/>
</dbReference>
<protein>
    <recommendedName>
        <fullName evidence="11">Calcium uniporter protein C-terminal domain-containing protein</fullName>
    </recommendedName>
</protein>
<feature type="domain" description="Calcium uniporter protein C-terminal" evidence="11">
    <location>
        <begin position="147"/>
        <end position="279"/>
    </location>
</feature>
<comment type="caution">
    <text evidence="12">The sequence shown here is derived from an EMBL/GenBank/DDBJ whole genome shotgun (WGS) entry which is preliminary data.</text>
</comment>
<keyword evidence="8" id="KW-0406">Ion transport</keyword>
<dbReference type="AlphaFoldDB" id="A0ABD3DIZ0"/>
<keyword evidence="13" id="KW-1185">Reference proteome</keyword>
<keyword evidence="4" id="KW-0109">Calcium transport</keyword>
<evidence type="ECO:0000313" key="13">
    <source>
        <dbReference type="Proteomes" id="UP001632038"/>
    </source>
</evidence>
<keyword evidence="3" id="KW-0813">Transport</keyword>
<evidence type="ECO:0000256" key="5">
    <source>
        <dbReference type="ARBA" id="ARBA00022692"/>
    </source>
</evidence>
<dbReference type="InterPro" id="IPR039055">
    <property type="entry name" value="MCU_fam"/>
</dbReference>
<dbReference type="Pfam" id="PF04678">
    <property type="entry name" value="MCU"/>
    <property type="match status" value="1"/>
</dbReference>
<comment type="similarity">
    <text evidence="2">Belongs to the MCU (TC 1.A.77) family.</text>
</comment>
<keyword evidence="9 10" id="KW-0472">Membrane</keyword>
<dbReference type="GO" id="GO:0006816">
    <property type="term" value="P:calcium ion transport"/>
    <property type="evidence" value="ECO:0007669"/>
    <property type="project" value="UniProtKB-KW"/>
</dbReference>
<evidence type="ECO:0000313" key="12">
    <source>
        <dbReference type="EMBL" id="KAL3640810.1"/>
    </source>
</evidence>
<proteinExistence type="inferred from homology"/>
<feature type="transmembrane region" description="Helical" evidence="10">
    <location>
        <begin position="218"/>
        <end position="238"/>
    </location>
</feature>
<keyword evidence="6" id="KW-0106">Calcium</keyword>
<organism evidence="12 13">
    <name type="scientific">Castilleja foliolosa</name>
    <dbReference type="NCBI Taxonomy" id="1961234"/>
    <lineage>
        <taxon>Eukaryota</taxon>
        <taxon>Viridiplantae</taxon>
        <taxon>Streptophyta</taxon>
        <taxon>Embryophyta</taxon>
        <taxon>Tracheophyta</taxon>
        <taxon>Spermatophyta</taxon>
        <taxon>Magnoliopsida</taxon>
        <taxon>eudicotyledons</taxon>
        <taxon>Gunneridae</taxon>
        <taxon>Pentapetalae</taxon>
        <taxon>asterids</taxon>
        <taxon>lamiids</taxon>
        <taxon>Lamiales</taxon>
        <taxon>Orobanchaceae</taxon>
        <taxon>Pedicularideae</taxon>
        <taxon>Castillejinae</taxon>
        <taxon>Castilleja</taxon>
    </lineage>
</organism>
<dbReference type="PANTHER" id="PTHR13462">
    <property type="entry name" value="CALCIUM UNIPORTER PROTEIN, MITOCHONDRIAL"/>
    <property type="match status" value="1"/>
</dbReference>
<reference evidence="13" key="1">
    <citation type="journal article" date="2024" name="IScience">
        <title>Strigolactones Initiate the Formation of Haustorium-like Structures in Castilleja.</title>
        <authorList>
            <person name="Buerger M."/>
            <person name="Peterson D."/>
            <person name="Chory J."/>
        </authorList>
    </citation>
    <scope>NUCLEOTIDE SEQUENCE [LARGE SCALE GENOMIC DNA]</scope>
</reference>
<gene>
    <name evidence="12" type="ORF">CASFOL_015778</name>
</gene>
<evidence type="ECO:0000256" key="4">
    <source>
        <dbReference type="ARBA" id="ARBA00022568"/>
    </source>
</evidence>
<evidence type="ECO:0000256" key="9">
    <source>
        <dbReference type="ARBA" id="ARBA00023136"/>
    </source>
</evidence>